<comment type="caution">
    <text evidence="1">The sequence shown here is derived from an EMBL/GenBank/DDBJ whole genome shotgun (WGS) entry which is preliminary data.</text>
</comment>
<keyword evidence="2" id="KW-1185">Reference proteome</keyword>
<proteinExistence type="predicted"/>
<gene>
    <name evidence="1" type="ORF">FRX31_010874</name>
</gene>
<evidence type="ECO:0000313" key="1">
    <source>
        <dbReference type="EMBL" id="KAF5199534.1"/>
    </source>
</evidence>
<name>A0A7J6WQ93_THATH</name>
<reference evidence="1 2" key="1">
    <citation type="submission" date="2020-06" db="EMBL/GenBank/DDBJ databases">
        <title>Transcriptomic and genomic resources for Thalictrum thalictroides and T. hernandezii: Facilitating candidate gene discovery in an emerging model plant lineage.</title>
        <authorList>
            <person name="Arias T."/>
            <person name="Riano-Pachon D.M."/>
            <person name="Di Stilio V.S."/>
        </authorList>
    </citation>
    <scope>NUCLEOTIDE SEQUENCE [LARGE SCALE GENOMIC DNA]</scope>
    <source>
        <strain evidence="2">cv. WT478/WT964</strain>
        <tissue evidence="1">Leaves</tissue>
    </source>
</reference>
<organism evidence="1 2">
    <name type="scientific">Thalictrum thalictroides</name>
    <name type="common">Rue-anemone</name>
    <name type="synonym">Anemone thalictroides</name>
    <dbReference type="NCBI Taxonomy" id="46969"/>
    <lineage>
        <taxon>Eukaryota</taxon>
        <taxon>Viridiplantae</taxon>
        <taxon>Streptophyta</taxon>
        <taxon>Embryophyta</taxon>
        <taxon>Tracheophyta</taxon>
        <taxon>Spermatophyta</taxon>
        <taxon>Magnoliopsida</taxon>
        <taxon>Ranunculales</taxon>
        <taxon>Ranunculaceae</taxon>
        <taxon>Thalictroideae</taxon>
        <taxon>Thalictrum</taxon>
    </lineage>
</organism>
<accession>A0A7J6WQ93</accession>
<sequence>MKDSDTDKFPGFHGYDVPRDEILLRGPSILSRLQRQAPTPLHLKPPPIPIVSECVLHTTAHVVGNKMEYSSLPSASPSTSFIART</sequence>
<dbReference type="AlphaFoldDB" id="A0A7J6WQ93"/>
<dbReference type="Proteomes" id="UP000554482">
    <property type="component" value="Unassembled WGS sequence"/>
</dbReference>
<evidence type="ECO:0000313" key="2">
    <source>
        <dbReference type="Proteomes" id="UP000554482"/>
    </source>
</evidence>
<protein>
    <submittedName>
        <fullName evidence="1">Uncharacterized protein</fullName>
    </submittedName>
</protein>
<dbReference type="EMBL" id="JABWDY010011814">
    <property type="protein sequence ID" value="KAF5199534.1"/>
    <property type="molecule type" value="Genomic_DNA"/>
</dbReference>